<dbReference type="GO" id="GO:0016020">
    <property type="term" value="C:membrane"/>
    <property type="evidence" value="ECO:0007669"/>
    <property type="project" value="InterPro"/>
</dbReference>
<dbReference type="Proteomes" id="UP000242415">
    <property type="component" value="Unassembled WGS sequence"/>
</dbReference>
<sequence length="364" mass="40561">MWGRAELPRLVLVTVAAVASALLVARLSGILVRRAARGRYAPFLNTVHKECHRPWTALLLVAALFAGLPFSGLTGHPRRTMGHVLLLALIYAASWLAVRVLFVFEETAYRRLPVDMVDNRRRRRARTQIGLLRRLTAVIITIVALAATMMTFSQLRAIGASLLASAGIAGLVAGLAAQSLLAHVFAGLQLAFSEQLRLDDVVVVEQEWGRIEEMRLTYVVVRVWDERRLVLPTTYFTTTPFQNWTRNEAQVLGAVTLHVDFTADMEVLRAEAKRMVETSALWDRREWVMQVVDATPCTMCVRVLASAADGPSSWDLRCEIREGLIRFLHTRHPQWLPRERSQLLGSGNGTVRGVVAGGTDEPRA</sequence>
<feature type="transmembrane region" description="Helical" evidence="1">
    <location>
        <begin position="158"/>
        <end position="188"/>
    </location>
</feature>
<feature type="transmembrane region" description="Helical" evidence="1">
    <location>
        <begin position="131"/>
        <end position="152"/>
    </location>
</feature>
<keyword evidence="4" id="KW-1185">Reference proteome</keyword>
<dbReference type="STRING" id="405436.SAMN05444365_10931"/>
<dbReference type="PANTHER" id="PTHR30566:SF25">
    <property type="entry name" value="INNER MEMBRANE PROTEIN"/>
    <property type="match status" value="1"/>
</dbReference>
<accession>A0A1H3RU03</accession>
<keyword evidence="1" id="KW-1133">Transmembrane helix</keyword>
<keyword evidence="1" id="KW-0812">Transmembrane</keyword>
<feature type="transmembrane region" description="Helical" evidence="1">
    <location>
        <begin position="53"/>
        <end position="72"/>
    </location>
</feature>
<keyword evidence="1" id="KW-0472">Membrane</keyword>
<evidence type="ECO:0000313" key="4">
    <source>
        <dbReference type="Proteomes" id="UP000242415"/>
    </source>
</evidence>
<organism evidence="3 4">
    <name type="scientific">Micromonospora pattaloongensis</name>
    <dbReference type="NCBI Taxonomy" id="405436"/>
    <lineage>
        <taxon>Bacteria</taxon>
        <taxon>Bacillati</taxon>
        <taxon>Actinomycetota</taxon>
        <taxon>Actinomycetes</taxon>
        <taxon>Micromonosporales</taxon>
        <taxon>Micromonosporaceae</taxon>
        <taxon>Micromonospora</taxon>
    </lineage>
</organism>
<gene>
    <name evidence="3" type="ORF">SAMN05444365_10931</name>
</gene>
<feature type="transmembrane region" description="Helical" evidence="1">
    <location>
        <begin position="12"/>
        <end position="32"/>
    </location>
</feature>
<feature type="transmembrane region" description="Helical" evidence="1">
    <location>
        <begin position="84"/>
        <end position="104"/>
    </location>
</feature>
<proteinExistence type="predicted"/>
<dbReference type="Pfam" id="PF00924">
    <property type="entry name" value="MS_channel_2nd"/>
    <property type="match status" value="1"/>
</dbReference>
<reference evidence="4" key="1">
    <citation type="submission" date="2016-10" db="EMBL/GenBank/DDBJ databases">
        <authorList>
            <person name="Varghese N."/>
            <person name="Submissions S."/>
        </authorList>
    </citation>
    <scope>NUCLEOTIDE SEQUENCE [LARGE SCALE GENOMIC DNA]</scope>
    <source>
        <strain evidence="4">DSM 45245</strain>
    </source>
</reference>
<dbReference type="EMBL" id="FNPH01000009">
    <property type="protein sequence ID" value="SDZ28359.1"/>
    <property type="molecule type" value="Genomic_DNA"/>
</dbReference>
<dbReference type="InterPro" id="IPR006685">
    <property type="entry name" value="MscS_channel_2nd"/>
</dbReference>
<protein>
    <submittedName>
        <fullName evidence="3">Small-conductance mechanosensitive channel</fullName>
    </submittedName>
</protein>
<evidence type="ECO:0000259" key="2">
    <source>
        <dbReference type="Pfam" id="PF00924"/>
    </source>
</evidence>
<dbReference type="OrthoDB" id="9792218at2"/>
<feature type="domain" description="Mechanosensitive ion channel MscS" evidence="2">
    <location>
        <begin position="180"/>
        <end position="246"/>
    </location>
</feature>
<dbReference type="GO" id="GO:0055085">
    <property type="term" value="P:transmembrane transport"/>
    <property type="evidence" value="ECO:0007669"/>
    <property type="project" value="InterPro"/>
</dbReference>
<evidence type="ECO:0000313" key="3">
    <source>
        <dbReference type="EMBL" id="SDZ28359.1"/>
    </source>
</evidence>
<dbReference type="InterPro" id="IPR010920">
    <property type="entry name" value="LSM_dom_sf"/>
</dbReference>
<dbReference type="Gene3D" id="1.10.287.1260">
    <property type="match status" value="1"/>
</dbReference>
<dbReference type="PANTHER" id="PTHR30566">
    <property type="entry name" value="YNAI-RELATED MECHANOSENSITIVE ION CHANNEL"/>
    <property type="match status" value="1"/>
</dbReference>
<name>A0A1H3RU03_9ACTN</name>
<dbReference type="RefSeq" id="WP_091560409.1">
    <property type="nucleotide sequence ID" value="NZ_FNPH01000009.1"/>
</dbReference>
<evidence type="ECO:0000256" key="1">
    <source>
        <dbReference type="SAM" id="Phobius"/>
    </source>
</evidence>
<dbReference type="SUPFAM" id="SSF50182">
    <property type="entry name" value="Sm-like ribonucleoproteins"/>
    <property type="match status" value="1"/>
</dbReference>
<dbReference type="AlphaFoldDB" id="A0A1H3RU03"/>